<organism evidence="6 7">
    <name type="scientific">Acinetobacter puyangensis</name>
    <dbReference type="NCBI Taxonomy" id="1096779"/>
    <lineage>
        <taxon>Bacteria</taxon>
        <taxon>Pseudomonadati</taxon>
        <taxon>Pseudomonadota</taxon>
        <taxon>Gammaproteobacteria</taxon>
        <taxon>Moraxellales</taxon>
        <taxon>Moraxellaceae</taxon>
        <taxon>Acinetobacter</taxon>
    </lineage>
</organism>
<protein>
    <recommendedName>
        <fullName evidence="8">MAPEG family protein</fullName>
    </recommendedName>
</protein>
<dbReference type="Pfam" id="PF01124">
    <property type="entry name" value="MAPEG"/>
    <property type="match status" value="1"/>
</dbReference>
<keyword evidence="7" id="KW-1185">Reference proteome</keyword>
<evidence type="ECO:0008006" key="8">
    <source>
        <dbReference type="Google" id="ProtNLM"/>
    </source>
</evidence>
<reference evidence="7" key="1">
    <citation type="submission" date="2016-09" db="EMBL/GenBank/DDBJ databases">
        <authorList>
            <person name="Varghese N."/>
            <person name="Submissions S."/>
        </authorList>
    </citation>
    <scope>NUCLEOTIDE SEQUENCE [LARGE SCALE GENOMIC DNA]</scope>
    <source>
        <strain evidence="7">ANC 4466</strain>
    </source>
</reference>
<dbReference type="Proteomes" id="UP000219042">
    <property type="component" value="Unassembled WGS sequence"/>
</dbReference>
<dbReference type="EMBL" id="OANT01000001">
    <property type="protein sequence ID" value="SNX43130.1"/>
    <property type="molecule type" value="Genomic_DNA"/>
</dbReference>
<dbReference type="RefSeq" id="WP_171293953.1">
    <property type="nucleotide sequence ID" value="NZ_BAABHT010000020.1"/>
</dbReference>
<dbReference type="Gene3D" id="1.20.120.550">
    <property type="entry name" value="Membrane associated eicosanoid/glutathione metabolism-like domain"/>
    <property type="match status" value="1"/>
</dbReference>
<dbReference type="AlphaFoldDB" id="A0A240E5I8"/>
<keyword evidence="2 5" id="KW-0812">Transmembrane</keyword>
<dbReference type="SUPFAM" id="SSF161084">
    <property type="entry name" value="MAPEG domain-like"/>
    <property type="match status" value="1"/>
</dbReference>
<accession>A0A240E5I8</accession>
<proteinExistence type="predicted"/>
<evidence type="ECO:0000256" key="4">
    <source>
        <dbReference type="ARBA" id="ARBA00023136"/>
    </source>
</evidence>
<evidence type="ECO:0000313" key="7">
    <source>
        <dbReference type="Proteomes" id="UP000219042"/>
    </source>
</evidence>
<evidence type="ECO:0000256" key="2">
    <source>
        <dbReference type="ARBA" id="ARBA00022692"/>
    </source>
</evidence>
<evidence type="ECO:0000313" key="6">
    <source>
        <dbReference type="EMBL" id="SNX43130.1"/>
    </source>
</evidence>
<feature type="transmembrane region" description="Helical" evidence="5">
    <location>
        <begin position="65"/>
        <end position="82"/>
    </location>
</feature>
<keyword evidence="3 5" id="KW-1133">Transmembrane helix</keyword>
<evidence type="ECO:0000256" key="3">
    <source>
        <dbReference type="ARBA" id="ARBA00022989"/>
    </source>
</evidence>
<feature type="transmembrane region" description="Helical" evidence="5">
    <location>
        <begin position="6"/>
        <end position="25"/>
    </location>
</feature>
<feature type="transmembrane region" description="Helical" evidence="5">
    <location>
        <begin position="118"/>
        <end position="139"/>
    </location>
</feature>
<sequence length="140" mass="16513">MEHEILKPFMLMIFLTMAVWSYMYVLRLTYMIKHKVPPQALATPEQKYSVLPAYINYPAYNLSNLFELPVIFYGQCLLVLILDIQSEMIMICSWLFVIFRIIHSLVHCSYNQVKHRFLAYAISSIALWMMSILLLSKIIL</sequence>
<feature type="transmembrane region" description="Helical" evidence="5">
    <location>
        <begin position="88"/>
        <end position="106"/>
    </location>
</feature>
<keyword evidence="4 5" id="KW-0472">Membrane</keyword>
<dbReference type="InterPro" id="IPR001129">
    <property type="entry name" value="Membr-assoc_MAPEG"/>
</dbReference>
<name>A0A240E5I8_9GAMM</name>
<comment type="subcellular location">
    <subcellularLocation>
        <location evidence="1">Membrane</location>
    </subcellularLocation>
</comment>
<dbReference type="GO" id="GO:0016020">
    <property type="term" value="C:membrane"/>
    <property type="evidence" value="ECO:0007669"/>
    <property type="project" value="UniProtKB-SubCell"/>
</dbReference>
<gene>
    <name evidence="6" type="ORF">SAMN05421731_101164</name>
</gene>
<dbReference type="InterPro" id="IPR023352">
    <property type="entry name" value="MAPEG-like_dom_sf"/>
</dbReference>
<evidence type="ECO:0000256" key="1">
    <source>
        <dbReference type="ARBA" id="ARBA00004370"/>
    </source>
</evidence>
<evidence type="ECO:0000256" key="5">
    <source>
        <dbReference type="SAM" id="Phobius"/>
    </source>
</evidence>